<proteinExistence type="inferred from homology"/>
<name>A0A9X2NMA8_9PSEU</name>
<dbReference type="Gene3D" id="2.60.40.2880">
    <property type="entry name" value="MmpS1-5, C-terminal soluble domain"/>
    <property type="match status" value="1"/>
</dbReference>
<gene>
    <name evidence="8" type="ORF">M8542_32050</name>
</gene>
<evidence type="ECO:0000256" key="3">
    <source>
        <dbReference type="ARBA" id="ARBA00022475"/>
    </source>
</evidence>
<keyword evidence="6" id="KW-0472">Membrane</keyword>
<reference evidence="8" key="1">
    <citation type="submission" date="2022-06" db="EMBL/GenBank/DDBJ databases">
        <title>Amycolatopsis iheyaensis sp. nov., a new species of the genus Amycolatopsis isolated from soil in Iheya island, Japan.</title>
        <authorList>
            <person name="Ngamcharungchit C."/>
            <person name="Kanto H."/>
            <person name="Take A."/>
            <person name="Intra B."/>
            <person name="Matsumoto A."/>
            <person name="Panbangred W."/>
            <person name="Inahashi Y."/>
        </authorList>
    </citation>
    <scope>NUCLEOTIDE SEQUENCE</scope>
    <source>
        <strain evidence="8">OK19-0408</strain>
    </source>
</reference>
<keyword evidence="3" id="KW-1003">Cell membrane</keyword>
<dbReference type="GO" id="GO:0005886">
    <property type="term" value="C:plasma membrane"/>
    <property type="evidence" value="ECO:0007669"/>
    <property type="project" value="UniProtKB-SubCell"/>
</dbReference>
<evidence type="ECO:0000256" key="4">
    <source>
        <dbReference type="ARBA" id="ARBA00022692"/>
    </source>
</evidence>
<sequence length="126" mass="13016">MKIRGALAVVALGAGLVACSNPTGKSWAITYEITGQRDGTLSQVGYSDSPNRYDDEVKQQTVDGPVGVPWKRDVVVTAGQAAQVSASPTGDLTLTCRILLDGVRELAKATAAGPGEPVRCAKTTDG</sequence>
<dbReference type="RefSeq" id="WP_257924035.1">
    <property type="nucleotide sequence ID" value="NZ_JAMXQV010000019.1"/>
</dbReference>
<evidence type="ECO:0000256" key="5">
    <source>
        <dbReference type="ARBA" id="ARBA00022989"/>
    </source>
</evidence>
<evidence type="ECO:0000313" key="9">
    <source>
        <dbReference type="Proteomes" id="UP001144096"/>
    </source>
</evidence>
<dbReference type="Proteomes" id="UP001144096">
    <property type="component" value="Unassembled WGS sequence"/>
</dbReference>
<dbReference type="AlphaFoldDB" id="A0A9X2NMA8"/>
<accession>A0A9X2NMA8</accession>
<evidence type="ECO:0000256" key="1">
    <source>
        <dbReference type="ARBA" id="ARBA00004236"/>
    </source>
</evidence>
<evidence type="ECO:0000256" key="2">
    <source>
        <dbReference type="ARBA" id="ARBA00007531"/>
    </source>
</evidence>
<evidence type="ECO:0000313" key="8">
    <source>
        <dbReference type="EMBL" id="MCR6487470.1"/>
    </source>
</evidence>
<comment type="similarity">
    <text evidence="2">Belongs to the MmpS family.</text>
</comment>
<dbReference type="PROSITE" id="PS51257">
    <property type="entry name" value="PROKAR_LIPOPROTEIN"/>
    <property type="match status" value="1"/>
</dbReference>
<evidence type="ECO:0000256" key="7">
    <source>
        <dbReference type="SAM" id="SignalP"/>
    </source>
</evidence>
<evidence type="ECO:0000256" key="6">
    <source>
        <dbReference type="ARBA" id="ARBA00023136"/>
    </source>
</evidence>
<dbReference type="EMBL" id="JAMXQV010000019">
    <property type="protein sequence ID" value="MCR6487470.1"/>
    <property type="molecule type" value="Genomic_DNA"/>
</dbReference>
<feature type="chain" id="PRO_5040759698" evidence="7">
    <location>
        <begin position="21"/>
        <end position="126"/>
    </location>
</feature>
<organism evidence="8 9">
    <name type="scientific">Amycolatopsis iheyensis</name>
    <dbReference type="NCBI Taxonomy" id="2945988"/>
    <lineage>
        <taxon>Bacteria</taxon>
        <taxon>Bacillati</taxon>
        <taxon>Actinomycetota</taxon>
        <taxon>Actinomycetes</taxon>
        <taxon>Pseudonocardiales</taxon>
        <taxon>Pseudonocardiaceae</taxon>
        <taxon>Amycolatopsis</taxon>
    </lineage>
</organism>
<protein>
    <submittedName>
        <fullName evidence="8">MmpS family protein</fullName>
    </submittedName>
</protein>
<comment type="caution">
    <text evidence="8">The sequence shown here is derived from an EMBL/GenBank/DDBJ whole genome shotgun (WGS) entry which is preliminary data.</text>
</comment>
<keyword evidence="4" id="KW-0812">Transmembrane</keyword>
<keyword evidence="9" id="KW-1185">Reference proteome</keyword>
<keyword evidence="7" id="KW-0732">Signal</keyword>
<feature type="signal peptide" evidence="7">
    <location>
        <begin position="1"/>
        <end position="20"/>
    </location>
</feature>
<keyword evidence="5" id="KW-1133">Transmembrane helix</keyword>
<dbReference type="InterPro" id="IPR038468">
    <property type="entry name" value="MmpS_C"/>
</dbReference>
<dbReference type="Pfam" id="PF05423">
    <property type="entry name" value="Mycobact_memb"/>
    <property type="match status" value="1"/>
</dbReference>
<comment type="subcellular location">
    <subcellularLocation>
        <location evidence="1">Cell membrane</location>
    </subcellularLocation>
</comment>
<dbReference type="InterPro" id="IPR008693">
    <property type="entry name" value="MmpS"/>
</dbReference>